<comment type="caution">
    <text evidence="1">The sequence shown here is derived from an EMBL/GenBank/DDBJ whole genome shotgun (WGS) entry which is preliminary data.</text>
</comment>
<protein>
    <submittedName>
        <fullName evidence="1">Uncharacterized protein</fullName>
    </submittedName>
</protein>
<dbReference type="AlphaFoldDB" id="A0A5B7ILT9"/>
<sequence length="75" mass="7952">MLFPLVFFPSNAACCVAVFVVRTASVAASIATTSRHLPSLVRRAALGIPHPSQRLFTSLFLCTPIYQVEAGGMSG</sequence>
<evidence type="ECO:0000313" key="2">
    <source>
        <dbReference type="Proteomes" id="UP000324222"/>
    </source>
</evidence>
<evidence type="ECO:0000313" key="1">
    <source>
        <dbReference type="EMBL" id="MPC84812.1"/>
    </source>
</evidence>
<proteinExistence type="predicted"/>
<name>A0A5B7ILT9_PORTR</name>
<gene>
    <name evidence="1" type="ORF">E2C01_079562</name>
</gene>
<keyword evidence="2" id="KW-1185">Reference proteome</keyword>
<accession>A0A5B7ILT9</accession>
<dbReference type="EMBL" id="VSRR010066497">
    <property type="protein sequence ID" value="MPC84812.1"/>
    <property type="molecule type" value="Genomic_DNA"/>
</dbReference>
<organism evidence="1 2">
    <name type="scientific">Portunus trituberculatus</name>
    <name type="common">Swimming crab</name>
    <name type="synonym">Neptunus trituberculatus</name>
    <dbReference type="NCBI Taxonomy" id="210409"/>
    <lineage>
        <taxon>Eukaryota</taxon>
        <taxon>Metazoa</taxon>
        <taxon>Ecdysozoa</taxon>
        <taxon>Arthropoda</taxon>
        <taxon>Crustacea</taxon>
        <taxon>Multicrustacea</taxon>
        <taxon>Malacostraca</taxon>
        <taxon>Eumalacostraca</taxon>
        <taxon>Eucarida</taxon>
        <taxon>Decapoda</taxon>
        <taxon>Pleocyemata</taxon>
        <taxon>Brachyura</taxon>
        <taxon>Eubrachyura</taxon>
        <taxon>Portunoidea</taxon>
        <taxon>Portunidae</taxon>
        <taxon>Portuninae</taxon>
        <taxon>Portunus</taxon>
    </lineage>
</organism>
<reference evidence="1 2" key="1">
    <citation type="submission" date="2019-05" db="EMBL/GenBank/DDBJ databases">
        <title>Another draft genome of Portunus trituberculatus and its Hox gene families provides insights of decapod evolution.</title>
        <authorList>
            <person name="Jeong J.-H."/>
            <person name="Song I."/>
            <person name="Kim S."/>
            <person name="Choi T."/>
            <person name="Kim D."/>
            <person name="Ryu S."/>
            <person name="Kim W."/>
        </authorList>
    </citation>
    <scope>NUCLEOTIDE SEQUENCE [LARGE SCALE GENOMIC DNA]</scope>
    <source>
        <tissue evidence="1">Muscle</tissue>
    </source>
</reference>
<dbReference type="Proteomes" id="UP000324222">
    <property type="component" value="Unassembled WGS sequence"/>
</dbReference>